<dbReference type="PANTHER" id="PTHR47691">
    <property type="entry name" value="REGULATOR-RELATED"/>
    <property type="match status" value="1"/>
</dbReference>
<dbReference type="STRING" id="1314781.A0A165CEI6"/>
<keyword evidence="3" id="KW-1185">Reference proteome</keyword>
<accession>A0A165CEI6</accession>
<sequence length="1025" mass="112151">MAAPALSSALPAATYEYPLKVVETRNQANTISKKVINLKSKPDSIPGQISAHVLSITEAVESACAGRSLEVLEPFAAVALEEIVRLFASCCTALDVASQAQKPRFGAKLSALTSRAISRSPSPSPMSAESTSLDDYRVSLDAVKALLRIEDGQSQLVYSGTLAPFAAERPALLHEAISKSTAFNEAFKTALQTMANITDGLPFPCKAVAQTVLQLHTRGETYRATDNSIATLIRKVDDFVEILGKPGAQNIVPGEDIACAVERFFRAVQSIIVRLEIVRATATIKKLVAPTAVKTAVAEAQADLDDARRLLDMALQVDTNRTARQILQAQNPTKSNAKYSSELPASPKILHGRDEELIRLVALVVDRSRPIRVAIMGAGGLGKTTLATAVIQHVEVATTFGTRRFLVTAEAAAGVDDLLTGMLTTFGLEASSDPLTSLLQHFRSHERTLLVIDNLETIWNSANAQQRRITEDVLSKLDNVTSLTLIITCRGAELPPDIDWANRDAVVLSTLSPEAALATFTDIAGDAPAPDQPIRDALLKEVDYMPLAVTLLARLVARGKQLRDLDRRWNSVHTGMLRTQPNGRLDNVDASVQLSIAYLPSDDPTPLQLLSLCAQLPDGMRLSVRNEIERLCGFRDLDGVLDVIQGLALVYVTDDDAIRMLSPIRLYVLEKHKPAAAHHASLLRIYYEIARQAPRDIDPQFPAARDRILPELSNLDALLLSEIQNFDEPPSTDLIDAVNAVSDFSCLHVPNWRLLAALIPRIEHLLEYLASSLRLLADIHWRRDASDLSLEAATRARSLYQSFGQRSDTAICDMRIANLHRLKGNYPEAIASLSAARETFNDLDNQPGMAYCDRDLALVAYDQENYDDAAALFTSAREMFLQLDGQANAAVCQEGLGNIRRMQRDYQAAETQLESALQTYTSLGSMGGIANCSCSLGAVYRCQQRFDAALERLQVAYDIGQKQSNTLGVAEALRFRSYVHRDQGQFAQARRLLLEAQHLYESIKSTRGSELCAEGLAVMDRVEQA</sequence>
<dbReference type="PRINTS" id="PR00364">
    <property type="entry name" value="DISEASERSIST"/>
</dbReference>
<evidence type="ECO:0000313" key="3">
    <source>
        <dbReference type="Proteomes" id="UP000077266"/>
    </source>
</evidence>
<feature type="domain" description="NB-ARC" evidence="1">
    <location>
        <begin position="372"/>
        <end position="526"/>
    </location>
</feature>
<dbReference type="SUPFAM" id="SSF52540">
    <property type="entry name" value="P-loop containing nucleoside triphosphate hydrolases"/>
    <property type="match status" value="1"/>
</dbReference>
<dbReference type="OrthoDB" id="3254135at2759"/>
<protein>
    <recommendedName>
        <fullName evidence="1">NB-ARC domain-containing protein</fullName>
    </recommendedName>
</protein>
<name>A0A165CEI6_EXIGL</name>
<dbReference type="CDD" id="cd00009">
    <property type="entry name" value="AAA"/>
    <property type="match status" value="1"/>
</dbReference>
<dbReference type="InterPro" id="IPR027417">
    <property type="entry name" value="P-loop_NTPase"/>
</dbReference>
<dbReference type="InterPro" id="IPR019734">
    <property type="entry name" value="TPR_rpt"/>
</dbReference>
<reference evidence="2 3" key="1">
    <citation type="journal article" date="2016" name="Mol. Biol. Evol.">
        <title>Comparative Genomics of Early-Diverging Mushroom-Forming Fungi Provides Insights into the Origins of Lignocellulose Decay Capabilities.</title>
        <authorList>
            <person name="Nagy L.G."/>
            <person name="Riley R."/>
            <person name="Tritt A."/>
            <person name="Adam C."/>
            <person name="Daum C."/>
            <person name="Floudas D."/>
            <person name="Sun H."/>
            <person name="Yadav J.S."/>
            <person name="Pangilinan J."/>
            <person name="Larsson K.H."/>
            <person name="Matsuura K."/>
            <person name="Barry K."/>
            <person name="Labutti K."/>
            <person name="Kuo R."/>
            <person name="Ohm R.A."/>
            <person name="Bhattacharya S.S."/>
            <person name="Shirouzu T."/>
            <person name="Yoshinaga Y."/>
            <person name="Martin F.M."/>
            <person name="Grigoriev I.V."/>
            <person name="Hibbett D.S."/>
        </authorList>
    </citation>
    <scope>NUCLEOTIDE SEQUENCE [LARGE SCALE GENOMIC DNA]</scope>
    <source>
        <strain evidence="2 3">HHB12029</strain>
    </source>
</reference>
<proteinExistence type="predicted"/>
<dbReference type="InParanoid" id="A0A165CEI6"/>
<dbReference type="Gene3D" id="3.40.50.300">
    <property type="entry name" value="P-loop containing nucleotide triphosphate hydrolases"/>
    <property type="match status" value="1"/>
</dbReference>
<dbReference type="PANTHER" id="PTHR47691:SF3">
    <property type="entry name" value="HTH-TYPE TRANSCRIPTIONAL REGULATOR RV0890C-RELATED"/>
    <property type="match status" value="1"/>
</dbReference>
<dbReference type="EMBL" id="KV426331">
    <property type="protein sequence ID" value="KZV82323.1"/>
    <property type="molecule type" value="Genomic_DNA"/>
</dbReference>
<dbReference type="SUPFAM" id="SSF48452">
    <property type="entry name" value="TPR-like"/>
    <property type="match status" value="2"/>
</dbReference>
<dbReference type="GO" id="GO:0043531">
    <property type="term" value="F:ADP binding"/>
    <property type="evidence" value="ECO:0007669"/>
    <property type="project" value="InterPro"/>
</dbReference>
<dbReference type="InterPro" id="IPR002182">
    <property type="entry name" value="NB-ARC"/>
</dbReference>
<dbReference type="Pfam" id="PF00931">
    <property type="entry name" value="NB-ARC"/>
    <property type="match status" value="1"/>
</dbReference>
<dbReference type="Gene3D" id="1.25.40.10">
    <property type="entry name" value="Tetratricopeptide repeat domain"/>
    <property type="match status" value="2"/>
</dbReference>
<dbReference type="AlphaFoldDB" id="A0A165CEI6"/>
<organism evidence="2 3">
    <name type="scientific">Exidia glandulosa HHB12029</name>
    <dbReference type="NCBI Taxonomy" id="1314781"/>
    <lineage>
        <taxon>Eukaryota</taxon>
        <taxon>Fungi</taxon>
        <taxon>Dikarya</taxon>
        <taxon>Basidiomycota</taxon>
        <taxon>Agaricomycotina</taxon>
        <taxon>Agaricomycetes</taxon>
        <taxon>Auriculariales</taxon>
        <taxon>Exidiaceae</taxon>
        <taxon>Exidia</taxon>
    </lineage>
</organism>
<dbReference type="Proteomes" id="UP000077266">
    <property type="component" value="Unassembled WGS sequence"/>
</dbReference>
<dbReference type="InterPro" id="IPR011990">
    <property type="entry name" value="TPR-like_helical_dom_sf"/>
</dbReference>
<gene>
    <name evidence="2" type="ORF">EXIGLDRAFT_778726</name>
</gene>
<evidence type="ECO:0000259" key="1">
    <source>
        <dbReference type="Pfam" id="PF00931"/>
    </source>
</evidence>
<dbReference type="Pfam" id="PF13424">
    <property type="entry name" value="TPR_12"/>
    <property type="match status" value="1"/>
</dbReference>
<dbReference type="SMART" id="SM00028">
    <property type="entry name" value="TPR"/>
    <property type="match status" value="6"/>
</dbReference>
<evidence type="ECO:0000313" key="2">
    <source>
        <dbReference type="EMBL" id="KZV82323.1"/>
    </source>
</evidence>